<dbReference type="EMBL" id="OIVN01005512">
    <property type="protein sequence ID" value="SPD22780.1"/>
    <property type="molecule type" value="Genomic_DNA"/>
</dbReference>
<evidence type="ECO:0000256" key="1">
    <source>
        <dbReference type="ARBA" id="ARBA00022737"/>
    </source>
</evidence>
<proteinExistence type="predicted"/>
<dbReference type="GO" id="GO:0061629">
    <property type="term" value="F:RNA polymerase II-specific DNA-binding transcription factor binding"/>
    <property type="evidence" value="ECO:0007669"/>
    <property type="project" value="TreeGrafter"/>
</dbReference>
<dbReference type="PROSITE" id="PS50297">
    <property type="entry name" value="ANK_REP_REGION"/>
    <property type="match status" value="1"/>
</dbReference>
<dbReference type="Gene3D" id="1.25.40.20">
    <property type="entry name" value="Ankyrin repeat-containing domain"/>
    <property type="match status" value="1"/>
</dbReference>
<dbReference type="GO" id="GO:0005634">
    <property type="term" value="C:nucleus"/>
    <property type="evidence" value="ECO:0007669"/>
    <property type="project" value="TreeGrafter"/>
</dbReference>
<dbReference type="InterPro" id="IPR036770">
    <property type="entry name" value="Ankyrin_rpt-contain_sf"/>
</dbReference>
<dbReference type="GO" id="GO:0006357">
    <property type="term" value="P:regulation of transcription by RNA polymerase II"/>
    <property type="evidence" value="ECO:0007669"/>
    <property type="project" value="TreeGrafter"/>
</dbReference>
<keyword evidence="2 3" id="KW-0040">ANK repeat</keyword>
<name>A0A2N9IFD6_FAGSY</name>
<sequence>MVIWMKLEKFLRRVTRNGKLWTRLMHGKTLLHLAISQGRAELVQLLLEFEPDVKAQTRSGSSPLEAAAASGEALIVELLLARRAIQSGPSRQLGDQFISRLVGVTWRC</sequence>
<dbReference type="PANTHER" id="PTHR24126">
    <property type="entry name" value="ANKYRIN REPEAT, PH AND SEC7 DOMAIN CONTAINING PROTEIN SECG-RELATED"/>
    <property type="match status" value="1"/>
</dbReference>
<dbReference type="Pfam" id="PF12796">
    <property type="entry name" value="Ank_2"/>
    <property type="match status" value="1"/>
</dbReference>
<dbReference type="InterPro" id="IPR002110">
    <property type="entry name" value="Ankyrin_rpt"/>
</dbReference>
<protein>
    <submittedName>
        <fullName evidence="4">Uncharacterized protein</fullName>
    </submittedName>
</protein>
<gene>
    <name evidence="4" type="ORF">FSB_LOCUS50662</name>
</gene>
<evidence type="ECO:0000256" key="3">
    <source>
        <dbReference type="PROSITE-ProRule" id="PRU00023"/>
    </source>
</evidence>
<dbReference type="SUPFAM" id="SSF48403">
    <property type="entry name" value="Ankyrin repeat"/>
    <property type="match status" value="1"/>
</dbReference>
<feature type="repeat" description="ANK" evidence="3">
    <location>
        <begin position="26"/>
        <end position="58"/>
    </location>
</feature>
<dbReference type="PROSITE" id="PS50088">
    <property type="entry name" value="ANK_REPEAT"/>
    <property type="match status" value="1"/>
</dbReference>
<dbReference type="SMART" id="SM00248">
    <property type="entry name" value="ANK"/>
    <property type="match status" value="2"/>
</dbReference>
<reference evidence="4" key="1">
    <citation type="submission" date="2018-02" db="EMBL/GenBank/DDBJ databases">
        <authorList>
            <person name="Cohen D.B."/>
            <person name="Kent A.D."/>
        </authorList>
    </citation>
    <scope>NUCLEOTIDE SEQUENCE</scope>
</reference>
<dbReference type="PANTHER" id="PTHR24126:SF14">
    <property type="entry name" value="ANK_REP_REGION DOMAIN-CONTAINING PROTEIN"/>
    <property type="match status" value="1"/>
</dbReference>
<dbReference type="AlphaFoldDB" id="A0A2N9IFD6"/>
<keyword evidence="1" id="KW-0677">Repeat</keyword>
<evidence type="ECO:0000313" key="4">
    <source>
        <dbReference type="EMBL" id="SPD22780.1"/>
    </source>
</evidence>
<organism evidence="4">
    <name type="scientific">Fagus sylvatica</name>
    <name type="common">Beechnut</name>
    <dbReference type="NCBI Taxonomy" id="28930"/>
    <lineage>
        <taxon>Eukaryota</taxon>
        <taxon>Viridiplantae</taxon>
        <taxon>Streptophyta</taxon>
        <taxon>Embryophyta</taxon>
        <taxon>Tracheophyta</taxon>
        <taxon>Spermatophyta</taxon>
        <taxon>Magnoliopsida</taxon>
        <taxon>eudicotyledons</taxon>
        <taxon>Gunneridae</taxon>
        <taxon>Pentapetalae</taxon>
        <taxon>rosids</taxon>
        <taxon>fabids</taxon>
        <taxon>Fagales</taxon>
        <taxon>Fagaceae</taxon>
        <taxon>Fagus</taxon>
    </lineage>
</organism>
<accession>A0A2N9IFD6</accession>
<evidence type="ECO:0000256" key="2">
    <source>
        <dbReference type="ARBA" id="ARBA00023043"/>
    </source>
</evidence>